<dbReference type="EnsemblPlants" id="OB12G25420.1">
    <property type="protein sequence ID" value="OB12G25420.1"/>
    <property type="gene ID" value="OB12G25420"/>
</dbReference>
<sequence>MYADQKWKQISSESGRCRSQPSDVNRTAEIPAWRLLPCYIYGTRSPLRRVKPSYLPSPAAGVDSTPLRDHGGGRRSAAARVLRRRRVLPGGVVRELGRVRAGADGDGAAAAGPGDGEVGRRRGAPRGARLERRQNEADADVVGPHLVRRRRRHLRAHG</sequence>
<feature type="region of interest" description="Disordered" evidence="1">
    <location>
        <begin position="1"/>
        <end position="24"/>
    </location>
</feature>
<evidence type="ECO:0000256" key="1">
    <source>
        <dbReference type="SAM" id="MobiDB-lite"/>
    </source>
</evidence>
<dbReference type="Proteomes" id="UP000006038">
    <property type="component" value="Chromosome 12"/>
</dbReference>
<name>J3NEY4_ORYBR</name>
<organism evidence="2">
    <name type="scientific">Oryza brachyantha</name>
    <name type="common">malo sina</name>
    <dbReference type="NCBI Taxonomy" id="4533"/>
    <lineage>
        <taxon>Eukaryota</taxon>
        <taxon>Viridiplantae</taxon>
        <taxon>Streptophyta</taxon>
        <taxon>Embryophyta</taxon>
        <taxon>Tracheophyta</taxon>
        <taxon>Spermatophyta</taxon>
        <taxon>Magnoliopsida</taxon>
        <taxon>Liliopsida</taxon>
        <taxon>Poales</taxon>
        <taxon>Poaceae</taxon>
        <taxon>BOP clade</taxon>
        <taxon>Oryzoideae</taxon>
        <taxon>Oryzeae</taxon>
        <taxon>Oryzinae</taxon>
        <taxon>Oryza</taxon>
    </lineage>
</organism>
<accession>J3NEY4</accession>
<dbReference type="AlphaFoldDB" id="J3NEY4"/>
<feature type="region of interest" description="Disordered" evidence="1">
    <location>
        <begin position="50"/>
        <end position="78"/>
    </location>
</feature>
<feature type="compositionally biased region" description="Polar residues" evidence="1">
    <location>
        <begin position="8"/>
        <end position="24"/>
    </location>
</feature>
<protein>
    <submittedName>
        <fullName evidence="2">Uncharacterized protein</fullName>
    </submittedName>
</protein>
<evidence type="ECO:0000313" key="3">
    <source>
        <dbReference type="Proteomes" id="UP000006038"/>
    </source>
</evidence>
<dbReference type="HOGENOM" id="CLU_1671988_0_0_1"/>
<reference evidence="2" key="2">
    <citation type="submission" date="2013-04" db="UniProtKB">
        <authorList>
            <consortium name="EnsemblPlants"/>
        </authorList>
    </citation>
    <scope>IDENTIFICATION</scope>
</reference>
<evidence type="ECO:0000313" key="2">
    <source>
        <dbReference type="EnsemblPlants" id="OB12G25420.1"/>
    </source>
</evidence>
<feature type="region of interest" description="Disordered" evidence="1">
    <location>
        <begin position="99"/>
        <end position="142"/>
    </location>
</feature>
<reference evidence="2" key="1">
    <citation type="journal article" date="2013" name="Nat. Commun.">
        <title>Whole-genome sequencing of Oryza brachyantha reveals mechanisms underlying Oryza genome evolution.</title>
        <authorList>
            <person name="Chen J."/>
            <person name="Huang Q."/>
            <person name="Gao D."/>
            <person name="Wang J."/>
            <person name="Lang Y."/>
            <person name="Liu T."/>
            <person name="Li B."/>
            <person name="Bai Z."/>
            <person name="Luis Goicoechea J."/>
            <person name="Liang C."/>
            <person name="Chen C."/>
            <person name="Zhang W."/>
            <person name="Sun S."/>
            <person name="Liao Y."/>
            <person name="Zhang X."/>
            <person name="Yang L."/>
            <person name="Song C."/>
            <person name="Wang M."/>
            <person name="Shi J."/>
            <person name="Liu G."/>
            <person name="Liu J."/>
            <person name="Zhou H."/>
            <person name="Zhou W."/>
            <person name="Yu Q."/>
            <person name="An N."/>
            <person name="Chen Y."/>
            <person name="Cai Q."/>
            <person name="Wang B."/>
            <person name="Liu B."/>
            <person name="Min J."/>
            <person name="Huang Y."/>
            <person name="Wu H."/>
            <person name="Li Z."/>
            <person name="Zhang Y."/>
            <person name="Yin Y."/>
            <person name="Song W."/>
            <person name="Jiang J."/>
            <person name="Jackson S.A."/>
            <person name="Wing R.A."/>
            <person name="Wang J."/>
            <person name="Chen M."/>
        </authorList>
    </citation>
    <scope>NUCLEOTIDE SEQUENCE [LARGE SCALE GENOMIC DNA]</scope>
    <source>
        <strain evidence="2">cv. IRGC 101232</strain>
    </source>
</reference>
<proteinExistence type="predicted"/>
<dbReference type="Gramene" id="OB12G25420.1">
    <property type="protein sequence ID" value="OB12G25420.1"/>
    <property type="gene ID" value="OB12G25420"/>
</dbReference>
<keyword evidence="3" id="KW-1185">Reference proteome</keyword>